<dbReference type="InterPro" id="IPR029058">
    <property type="entry name" value="AB_hydrolase_fold"/>
</dbReference>
<sequence>MLAFLCTFLLLLPSLCAAELLGPLSDDFQQWLIANSLTRDKCCEIVEMAIKAMTLSELITVLRVAMVEKLPVRILYVRFNNFEQTENKYTFHQVTNVPVIFIHGNSDAALYLSKTATGWTNSIQYFLGQGYTQAELYATSWGDTNASNAVKRTHDCYDLLRLRRFILAVLAYTGAPKVSLITHSMGVTLGRKAIKGGAVTGSDGRII</sequence>
<protein>
    <recommendedName>
        <fullName evidence="4">Triacylglycerol lipase</fullName>
    </recommendedName>
</protein>
<name>A0A3P7IRM4_STRVU</name>
<evidence type="ECO:0000313" key="3">
    <source>
        <dbReference type="Proteomes" id="UP000270094"/>
    </source>
</evidence>
<keyword evidence="1" id="KW-0732">Signal</keyword>
<gene>
    <name evidence="2" type="ORF">SVUK_LOCUS3152</name>
</gene>
<dbReference type="GO" id="GO:0016298">
    <property type="term" value="F:lipase activity"/>
    <property type="evidence" value="ECO:0007669"/>
    <property type="project" value="TreeGrafter"/>
</dbReference>
<feature type="chain" id="PRO_5018103356" description="Triacylglycerol lipase" evidence="1">
    <location>
        <begin position="19"/>
        <end position="207"/>
    </location>
</feature>
<dbReference type="AlphaFoldDB" id="A0A3P7IRM4"/>
<dbReference type="Gene3D" id="3.40.50.1820">
    <property type="entry name" value="alpha/beta hydrolase"/>
    <property type="match status" value="1"/>
</dbReference>
<dbReference type="PANTHER" id="PTHR32015">
    <property type="entry name" value="FASTING INDUCED LIPASE"/>
    <property type="match status" value="1"/>
</dbReference>
<dbReference type="GO" id="GO:0016042">
    <property type="term" value="P:lipid catabolic process"/>
    <property type="evidence" value="ECO:0007669"/>
    <property type="project" value="InterPro"/>
</dbReference>
<keyword evidence="3" id="KW-1185">Reference proteome</keyword>
<reference evidence="2 3" key="1">
    <citation type="submission" date="2018-11" db="EMBL/GenBank/DDBJ databases">
        <authorList>
            <consortium name="Pathogen Informatics"/>
        </authorList>
    </citation>
    <scope>NUCLEOTIDE SEQUENCE [LARGE SCALE GENOMIC DNA]</scope>
</reference>
<feature type="signal peptide" evidence="1">
    <location>
        <begin position="1"/>
        <end position="18"/>
    </location>
</feature>
<accession>A0A3P7IRM4</accession>
<dbReference type="OrthoDB" id="5821855at2759"/>
<dbReference type="Proteomes" id="UP000270094">
    <property type="component" value="Unassembled WGS sequence"/>
</dbReference>
<dbReference type="Pfam" id="PF01674">
    <property type="entry name" value="Lipase_2"/>
    <property type="match status" value="1"/>
</dbReference>
<proteinExistence type="predicted"/>
<dbReference type="InterPro" id="IPR002918">
    <property type="entry name" value="Lipase_EstA/Esterase_EstB"/>
</dbReference>
<dbReference type="EMBL" id="UYYB01007846">
    <property type="protein sequence ID" value="VDM68154.1"/>
    <property type="molecule type" value="Genomic_DNA"/>
</dbReference>
<evidence type="ECO:0000256" key="1">
    <source>
        <dbReference type="SAM" id="SignalP"/>
    </source>
</evidence>
<evidence type="ECO:0008006" key="4">
    <source>
        <dbReference type="Google" id="ProtNLM"/>
    </source>
</evidence>
<dbReference type="SUPFAM" id="SSF53474">
    <property type="entry name" value="alpha/beta-Hydrolases"/>
    <property type="match status" value="1"/>
</dbReference>
<evidence type="ECO:0000313" key="2">
    <source>
        <dbReference type="EMBL" id="VDM68154.1"/>
    </source>
</evidence>
<dbReference type="PANTHER" id="PTHR32015:SF1">
    <property type="entry name" value="LIPASE"/>
    <property type="match status" value="1"/>
</dbReference>
<organism evidence="2 3">
    <name type="scientific">Strongylus vulgaris</name>
    <name type="common">Blood worm</name>
    <dbReference type="NCBI Taxonomy" id="40348"/>
    <lineage>
        <taxon>Eukaryota</taxon>
        <taxon>Metazoa</taxon>
        <taxon>Ecdysozoa</taxon>
        <taxon>Nematoda</taxon>
        <taxon>Chromadorea</taxon>
        <taxon>Rhabditida</taxon>
        <taxon>Rhabditina</taxon>
        <taxon>Rhabditomorpha</taxon>
        <taxon>Strongyloidea</taxon>
        <taxon>Strongylidae</taxon>
        <taxon>Strongylus</taxon>
    </lineage>
</organism>